<comment type="caution">
    <text evidence="2">The sequence shown here is derived from an EMBL/GenBank/DDBJ whole genome shotgun (WGS) entry which is preliminary data.</text>
</comment>
<proteinExistence type="predicted"/>
<evidence type="ECO:0000313" key="2">
    <source>
        <dbReference type="EMBL" id="ERE00382.1"/>
    </source>
</evidence>
<sequence length="151" mass="17299">MEFNTAVADRLKQLGWEVACEIELTKILGRNLGKDWGDIDVLAWHPTAKRILIIECKNVQFRKTYGEIAEQLSDFRGEIRSNGKPDMLRKHLDRVLLAREHIATVRKYVSIPDVLSIESHLVFKNPVPMQYAAHNIGNQVCVSTFDDLDQI</sequence>
<feature type="domain" description="NERD" evidence="1">
    <location>
        <begin position="5"/>
        <end position="123"/>
    </location>
</feature>
<dbReference type="Pfam" id="PF08378">
    <property type="entry name" value="NERD"/>
    <property type="match status" value="1"/>
</dbReference>
<name>A0ABN0N307_9NEIS</name>
<organism evidence="2 3">
    <name type="scientific">Pseudogulbenkiania ferrooxidans EGD-HP2</name>
    <dbReference type="NCBI Taxonomy" id="1388764"/>
    <lineage>
        <taxon>Bacteria</taxon>
        <taxon>Pseudomonadati</taxon>
        <taxon>Pseudomonadota</taxon>
        <taxon>Betaproteobacteria</taxon>
        <taxon>Neisseriales</taxon>
        <taxon>Chromobacteriaceae</taxon>
        <taxon>Pseudogulbenkiania</taxon>
    </lineage>
</organism>
<reference evidence="2 3" key="1">
    <citation type="journal article" date="2013" name="Genome Announc.">
        <title>Genome Sequence of the Pigment-Producing Bacterium Pseudogulbenkiania ferrooxidans, Isolated from Loktak Lake.</title>
        <authorList>
            <person name="Puranik S."/>
            <person name="Talkal R."/>
            <person name="Qureshi A."/>
            <person name="Khardenavis A."/>
            <person name="Kapley A."/>
            <person name="Purohit H.J."/>
        </authorList>
    </citation>
    <scope>NUCLEOTIDE SEQUENCE [LARGE SCALE GENOMIC DNA]</scope>
    <source>
        <strain evidence="2 3">EGD-HP2</strain>
    </source>
</reference>
<gene>
    <name evidence="2" type="ORF">O166_14420</name>
</gene>
<keyword evidence="3" id="KW-1185">Reference proteome</keyword>
<dbReference type="Proteomes" id="UP000016426">
    <property type="component" value="Unassembled WGS sequence"/>
</dbReference>
<accession>A0ABN0N307</accession>
<evidence type="ECO:0000259" key="1">
    <source>
        <dbReference type="Pfam" id="PF08378"/>
    </source>
</evidence>
<protein>
    <recommendedName>
        <fullName evidence="1">NERD domain-containing protein</fullName>
    </recommendedName>
</protein>
<dbReference type="InterPro" id="IPR011528">
    <property type="entry name" value="NERD"/>
</dbReference>
<dbReference type="EMBL" id="AVPH01000276">
    <property type="protein sequence ID" value="ERE00382.1"/>
    <property type="molecule type" value="Genomic_DNA"/>
</dbReference>
<evidence type="ECO:0000313" key="3">
    <source>
        <dbReference type="Proteomes" id="UP000016426"/>
    </source>
</evidence>